<comment type="caution">
    <text evidence="2">The sequence shown here is derived from an EMBL/GenBank/DDBJ whole genome shotgun (WGS) entry which is preliminary data.</text>
</comment>
<sequence length="337" mass="36945">MFEDDEETSNHAPPPSDAFENAPNLRSLSLAAPSGDLKFSFDLEFPFSQLFDLAITNAPADYLVRVCQEASNLTRLTIAMNSMSSHFLAMPLCTLSCLKSLVAYDFSTPDYYGSLGSPSLPVIEPSCRIGTLLAKFSCPILNEITIHTFPQLPESDYPSFKNDIVSFFARSPLITRIDLDVRLNYDDSNILLDILEYCPSLEQLKINHQGVFTATLFERLTYNTAATELPLCPRLRVFDGGHHHKPVSVPALVNMVASRWHVADDAPVARLQSLTMTFDDADCAAQLGEFAAEGLKLTLHKPRNKQEMKMGLSLGRADSASGSNSEGNGPSEQGGCT</sequence>
<organism evidence="2 3">
    <name type="scientific">Mycena venus</name>
    <dbReference type="NCBI Taxonomy" id="2733690"/>
    <lineage>
        <taxon>Eukaryota</taxon>
        <taxon>Fungi</taxon>
        <taxon>Dikarya</taxon>
        <taxon>Basidiomycota</taxon>
        <taxon>Agaricomycotina</taxon>
        <taxon>Agaricomycetes</taxon>
        <taxon>Agaricomycetidae</taxon>
        <taxon>Agaricales</taxon>
        <taxon>Marasmiineae</taxon>
        <taxon>Mycenaceae</taxon>
        <taxon>Mycena</taxon>
    </lineage>
</organism>
<dbReference type="OrthoDB" id="2940152at2759"/>
<dbReference type="Gene3D" id="3.80.10.10">
    <property type="entry name" value="Ribonuclease Inhibitor"/>
    <property type="match status" value="1"/>
</dbReference>
<evidence type="ECO:0000313" key="3">
    <source>
        <dbReference type="Proteomes" id="UP000620124"/>
    </source>
</evidence>
<evidence type="ECO:0008006" key="4">
    <source>
        <dbReference type="Google" id="ProtNLM"/>
    </source>
</evidence>
<gene>
    <name evidence="2" type="ORF">MVEN_00508600</name>
</gene>
<feature type="region of interest" description="Disordered" evidence="1">
    <location>
        <begin position="308"/>
        <end position="337"/>
    </location>
</feature>
<feature type="compositionally biased region" description="Low complexity" evidence="1">
    <location>
        <begin position="319"/>
        <end position="337"/>
    </location>
</feature>
<protein>
    <recommendedName>
        <fullName evidence="4">F-box domain-containing protein</fullName>
    </recommendedName>
</protein>
<proteinExistence type="predicted"/>
<dbReference type="SUPFAM" id="SSF52047">
    <property type="entry name" value="RNI-like"/>
    <property type="match status" value="1"/>
</dbReference>
<dbReference type="Proteomes" id="UP000620124">
    <property type="component" value="Unassembled WGS sequence"/>
</dbReference>
<keyword evidence="3" id="KW-1185">Reference proteome</keyword>
<dbReference type="InterPro" id="IPR032675">
    <property type="entry name" value="LRR_dom_sf"/>
</dbReference>
<dbReference type="AlphaFoldDB" id="A0A8H6YMB5"/>
<name>A0A8H6YMB5_9AGAR</name>
<evidence type="ECO:0000256" key="1">
    <source>
        <dbReference type="SAM" id="MobiDB-lite"/>
    </source>
</evidence>
<accession>A0A8H6YMB5</accession>
<dbReference type="EMBL" id="JACAZI010000004">
    <property type="protein sequence ID" value="KAF7361652.1"/>
    <property type="molecule type" value="Genomic_DNA"/>
</dbReference>
<evidence type="ECO:0000313" key="2">
    <source>
        <dbReference type="EMBL" id="KAF7361652.1"/>
    </source>
</evidence>
<reference evidence="2" key="1">
    <citation type="submission" date="2020-05" db="EMBL/GenBank/DDBJ databases">
        <title>Mycena genomes resolve the evolution of fungal bioluminescence.</title>
        <authorList>
            <person name="Tsai I.J."/>
        </authorList>
    </citation>
    <scope>NUCLEOTIDE SEQUENCE</scope>
    <source>
        <strain evidence="2">CCC161011</strain>
    </source>
</reference>